<protein>
    <submittedName>
        <fullName evidence="1">S-layer protein</fullName>
    </submittedName>
</protein>
<sequence>MYKPIVMNSINKYGNNRWKAFSEKIKRDVYLSSSLEYDYWVLIETNYLVENFCEQPLKVDGIYNGKQHSSIFDMWIQYKDESEKFVEIKYSSDLLPSSPRFEKVQKQINIQREWCDVNGVEHRVLTELDIRSNVILLENQKVILPHLKDSHLIPSNDILSVINSIYNGAYTFQEIFISNPNIMKNIILKIIYILIYKKILFSNIDIVRLGNETEVKLNEKQNPFG</sequence>
<dbReference type="Gene3D" id="3.40.1350.10">
    <property type="match status" value="1"/>
</dbReference>
<reference evidence="1 2" key="1">
    <citation type="submission" date="2018-01" db="EMBL/GenBank/DDBJ databases">
        <title>Bacillus asahii Genome sequencing and assembly.</title>
        <authorList>
            <person name="Jiang H."/>
            <person name="Feng Y."/>
            <person name="Zhao F."/>
            <person name="Lin X."/>
        </authorList>
    </citation>
    <scope>NUCLEOTIDE SEQUENCE [LARGE SCALE GENOMIC DNA]</scope>
    <source>
        <strain evidence="1 2">OM18</strain>
    </source>
</reference>
<dbReference type="InterPro" id="IPR014833">
    <property type="entry name" value="TnsA_N"/>
</dbReference>
<accession>A0A3Q9RMH2</accession>
<dbReference type="KEGG" id="pasa:BAOM_2414"/>
<proteinExistence type="predicted"/>
<dbReference type="Proteomes" id="UP000283095">
    <property type="component" value="Chromosome"/>
</dbReference>
<dbReference type="Pfam" id="PF08722">
    <property type="entry name" value="Tn7_TnsA-like_N"/>
    <property type="match status" value="1"/>
</dbReference>
<gene>
    <name evidence="1" type="ORF">BAOM_2414</name>
</gene>
<name>A0A3Q9RMH2_9BACI</name>
<dbReference type="GO" id="GO:0003676">
    <property type="term" value="F:nucleic acid binding"/>
    <property type="evidence" value="ECO:0007669"/>
    <property type="project" value="InterPro"/>
</dbReference>
<evidence type="ECO:0000313" key="1">
    <source>
        <dbReference type="EMBL" id="AZV43023.1"/>
    </source>
</evidence>
<evidence type="ECO:0000313" key="2">
    <source>
        <dbReference type="Proteomes" id="UP000283095"/>
    </source>
</evidence>
<organism evidence="1 2">
    <name type="scientific">Peribacillus asahii</name>
    <dbReference type="NCBI Taxonomy" id="228899"/>
    <lineage>
        <taxon>Bacteria</taxon>
        <taxon>Bacillati</taxon>
        <taxon>Bacillota</taxon>
        <taxon>Bacilli</taxon>
        <taxon>Bacillales</taxon>
        <taxon>Bacillaceae</taxon>
        <taxon>Peribacillus</taxon>
    </lineage>
</organism>
<dbReference type="RefSeq" id="WP_164853200.1">
    <property type="nucleotide sequence ID" value="NZ_CP026095.1"/>
</dbReference>
<dbReference type="AlphaFoldDB" id="A0A3Q9RMH2"/>
<dbReference type="InterPro" id="IPR011856">
    <property type="entry name" value="tRNA_endonuc-like_dom_sf"/>
</dbReference>
<dbReference type="EMBL" id="CP026095">
    <property type="protein sequence ID" value="AZV43023.1"/>
    <property type="molecule type" value="Genomic_DNA"/>
</dbReference>